<dbReference type="Gene3D" id="1.25.10.10">
    <property type="entry name" value="Leucine-rich Repeat Variant"/>
    <property type="match status" value="2"/>
</dbReference>
<keyword evidence="3" id="KW-1185">Reference proteome</keyword>
<reference evidence="2" key="3">
    <citation type="submission" date="2025-09" db="UniProtKB">
        <authorList>
            <consortium name="Ensembl"/>
        </authorList>
    </citation>
    <scope>IDENTIFICATION</scope>
</reference>
<dbReference type="AlphaFoldDB" id="A0A672HJI5"/>
<protein>
    <recommendedName>
        <fullName evidence="4">Protein phosphatase 4, regulatory subunit 4</fullName>
    </recommendedName>
</protein>
<organism evidence="2 3">
    <name type="scientific">Salarias fasciatus</name>
    <name type="common">Jewelled blenny</name>
    <name type="synonym">Blennius fasciatus</name>
    <dbReference type="NCBI Taxonomy" id="181472"/>
    <lineage>
        <taxon>Eukaryota</taxon>
        <taxon>Metazoa</taxon>
        <taxon>Chordata</taxon>
        <taxon>Craniata</taxon>
        <taxon>Vertebrata</taxon>
        <taxon>Euteleostomi</taxon>
        <taxon>Actinopterygii</taxon>
        <taxon>Neopterygii</taxon>
        <taxon>Teleostei</taxon>
        <taxon>Neoteleostei</taxon>
        <taxon>Acanthomorphata</taxon>
        <taxon>Ovalentaria</taxon>
        <taxon>Blenniimorphae</taxon>
        <taxon>Blenniiformes</taxon>
        <taxon>Blennioidei</taxon>
        <taxon>Blenniidae</taxon>
        <taxon>Salariinae</taxon>
        <taxon>Salarias</taxon>
    </lineage>
</organism>
<dbReference type="Ensembl" id="ENSSFAT00005030299.1">
    <property type="protein sequence ID" value="ENSSFAP00005029222.1"/>
    <property type="gene ID" value="ENSSFAG00005014873.1"/>
</dbReference>
<evidence type="ECO:0000256" key="1">
    <source>
        <dbReference type="SAM" id="MobiDB-lite"/>
    </source>
</evidence>
<dbReference type="GO" id="GO:0005829">
    <property type="term" value="C:cytosol"/>
    <property type="evidence" value="ECO:0007669"/>
    <property type="project" value="TreeGrafter"/>
</dbReference>
<accession>A0A672HJI5</accession>
<dbReference type="PANTHER" id="PTHR21467">
    <property type="entry name" value="PROTEIN PHOSPHATASE 4 REGULATORY SUBUNIT 4 PPP4R4"/>
    <property type="match status" value="1"/>
</dbReference>
<reference evidence="2" key="2">
    <citation type="submission" date="2025-08" db="UniProtKB">
        <authorList>
            <consortium name="Ensembl"/>
        </authorList>
    </citation>
    <scope>IDENTIFICATION</scope>
</reference>
<dbReference type="GO" id="GO:0008287">
    <property type="term" value="C:protein serine/threonine phosphatase complex"/>
    <property type="evidence" value="ECO:0007669"/>
    <property type="project" value="TreeGrafter"/>
</dbReference>
<evidence type="ECO:0008006" key="4">
    <source>
        <dbReference type="Google" id="ProtNLM"/>
    </source>
</evidence>
<name>A0A672HJI5_SALFA</name>
<feature type="region of interest" description="Disordered" evidence="1">
    <location>
        <begin position="179"/>
        <end position="235"/>
    </location>
</feature>
<sequence>FQTAEEMDQLTVDEDLNDMDRAVQLLSGQEVQRLSVLGNLPGLVRQNPAETFRRVVPKVRVSLRRLGDEDSRFSACVFCTDVPTVERRPHLVFNAWLETLLLAINALPKETIKQEVLSPLLYHSQTSHSLQSRLASCRILGKVASKFESHMVKQELLPLARSLCRDSESEVRALMCQGNATQHDATRRNTAQHDATRRNTTQHDATRRNTAQHDATRRNTTQHDATQRNTTQHDNGQAALIRRNCCYNLPALVAFSDPARFQSRLYGPFSRLCRDPDAGVRRGAAAAFHQVIQLLGPDQHLVHKELLVLLQDEDLEVLDALMNHLDETLEAVLAPGENRVPELPAALLRAEQTVGGSLRWRLQEKLLRRFAVLARLLPGDVLHQRFCPRILLILTSNKVLPVQKEAARTLCTFLRYNRRPEQRQETVDRLLQDLAQGPSCWNRLRFLDVCETAAEIFSRKYFKKHFLIPALDLVHDPVANVRYRLCQLLPRLRSALRLPADEPLLHQMDFCIQKMLCRETDRDVVSTIRKVRTSTDQGRSSKTSETGPGQLLFIRWTRQVQGSSLDQSSSVNYSTA</sequence>
<dbReference type="GO" id="GO:0019888">
    <property type="term" value="F:protein phosphatase regulator activity"/>
    <property type="evidence" value="ECO:0007669"/>
    <property type="project" value="TreeGrafter"/>
</dbReference>
<dbReference type="Proteomes" id="UP000472267">
    <property type="component" value="Chromosome 15"/>
</dbReference>
<dbReference type="InterPro" id="IPR016024">
    <property type="entry name" value="ARM-type_fold"/>
</dbReference>
<reference evidence="2" key="1">
    <citation type="submission" date="2019-06" db="EMBL/GenBank/DDBJ databases">
        <authorList>
            <consortium name="Wellcome Sanger Institute Data Sharing"/>
        </authorList>
    </citation>
    <scope>NUCLEOTIDE SEQUENCE [LARGE SCALE GENOMIC DNA]</scope>
</reference>
<dbReference type="InterPro" id="IPR011989">
    <property type="entry name" value="ARM-like"/>
</dbReference>
<evidence type="ECO:0000313" key="2">
    <source>
        <dbReference type="Ensembl" id="ENSSFAP00005029222.1"/>
    </source>
</evidence>
<dbReference type="PANTHER" id="PTHR21467:SF0">
    <property type="entry name" value="SERINE_THREONINE-PROTEIN PHOSPHATASE 4 REGULATORY SUBUNIT 4"/>
    <property type="match status" value="1"/>
</dbReference>
<proteinExistence type="predicted"/>
<dbReference type="SUPFAM" id="SSF48371">
    <property type="entry name" value="ARM repeat"/>
    <property type="match status" value="2"/>
</dbReference>
<dbReference type="InterPro" id="IPR039918">
    <property type="entry name" value="PPP4R4"/>
</dbReference>
<evidence type="ECO:0000313" key="3">
    <source>
        <dbReference type="Proteomes" id="UP000472267"/>
    </source>
</evidence>